<dbReference type="InterPro" id="IPR045155">
    <property type="entry name" value="Beta-lactam_cat"/>
</dbReference>
<comment type="similarity">
    <text evidence="2 6">Belongs to the class-A beta-lactamase family.</text>
</comment>
<dbReference type="GO" id="GO:0030655">
    <property type="term" value="P:beta-lactam antibiotic catabolic process"/>
    <property type="evidence" value="ECO:0007669"/>
    <property type="project" value="InterPro"/>
</dbReference>
<comment type="catalytic activity">
    <reaction evidence="1 6">
        <text>a beta-lactam + H2O = a substituted beta-amino acid</text>
        <dbReference type="Rhea" id="RHEA:20401"/>
        <dbReference type="ChEBI" id="CHEBI:15377"/>
        <dbReference type="ChEBI" id="CHEBI:35627"/>
        <dbReference type="ChEBI" id="CHEBI:140347"/>
        <dbReference type="EC" id="3.5.2.6"/>
    </reaction>
</comment>
<dbReference type="EMBL" id="FOEQ01000002">
    <property type="protein sequence ID" value="SEQ21416.1"/>
    <property type="molecule type" value="Genomic_DNA"/>
</dbReference>
<proteinExistence type="inferred from homology"/>
<dbReference type="Pfam" id="PF13354">
    <property type="entry name" value="Beta-lactamase2"/>
    <property type="match status" value="1"/>
</dbReference>
<dbReference type="PANTHER" id="PTHR35333:SF3">
    <property type="entry name" value="BETA-LACTAMASE-TYPE TRANSPEPTIDASE FOLD CONTAINING PROTEIN"/>
    <property type="match status" value="1"/>
</dbReference>
<dbReference type="InterPro" id="IPR023650">
    <property type="entry name" value="Beta-lactam_class-A_AS"/>
</dbReference>
<feature type="domain" description="Beta-lactamase class A catalytic" evidence="7">
    <location>
        <begin position="48"/>
        <end position="263"/>
    </location>
</feature>
<evidence type="ECO:0000313" key="9">
    <source>
        <dbReference type="Proteomes" id="UP000199221"/>
    </source>
</evidence>
<dbReference type="PANTHER" id="PTHR35333">
    <property type="entry name" value="BETA-LACTAMASE"/>
    <property type="match status" value="1"/>
</dbReference>
<accession>A0A1H9E6N6</accession>
<dbReference type="EC" id="3.5.2.6" evidence="3 6"/>
<protein>
    <recommendedName>
        <fullName evidence="3 6">Beta-lactamase</fullName>
        <ecNumber evidence="3 6">3.5.2.6</ecNumber>
    </recommendedName>
</protein>
<dbReference type="GO" id="GO:0046677">
    <property type="term" value="P:response to antibiotic"/>
    <property type="evidence" value="ECO:0007669"/>
    <property type="project" value="UniProtKB-UniRule"/>
</dbReference>
<sequence>MTPTLSRRRVLQGALGGLALLALPTWADDPLRKALQQLEATTGSTIGLWALDTGSGQQLAWRAEERFAFCSTFKAILAGAILHRSQAEPGLLERRIAYGAEQLVVYSPVTEKHVGAGMTVAGLCAAAVQYSDNTAGNLLLELVGGPSGLTAFTRSLGDPTFRLDRNEPTLNTALPGDPRDTTTPLAMGVTLQRLLLGDGLAAAERQQLQDWLKGNTTGDARIRAGVPKDWVVGDKTGSGDYGVANDVAVIWPKGRAPWIVVVFSRGTKADAPWNSETIAAATRVVVEAWKG</sequence>
<evidence type="ECO:0000259" key="7">
    <source>
        <dbReference type="Pfam" id="PF13354"/>
    </source>
</evidence>
<gene>
    <name evidence="8" type="ORF">SAMN05216230_102190</name>
</gene>
<evidence type="ECO:0000256" key="6">
    <source>
        <dbReference type="RuleBase" id="RU361140"/>
    </source>
</evidence>
<evidence type="ECO:0000256" key="2">
    <source>
        <dbReference type="ARBA" id="ARBA00009009"/>
    </source>
</evidence>
<keyword evidence="5 6" id="KW-0046">Antibiotic resistance</keyword>
<dbReference type="AlphaFoldDB" id="A0A1H9E6N6"/>
<dbReference type="Proteomes" id="UP000199221">
    <property type="component" value="Unassembled WGS sequence"/>
</dbReference>
<evidence type="ECO:0000256" key="4">
    <source>
        <dbReference type="ARBA" id="ARBA00022801"/>
    </source>
</evidence>
<evidence type="ECO:0000313" key="8">
    <source>
        <dbReference type="EMBL" id="SEQ21416.1"/>
    </source>
</evidence>
<dbReference type="PROSITE" id="PS00146">
    <property type="entry name" value="BETA_LACTAMASE_A"/>
    <property type="match status" value="1"/>
</dbReference>
<reference evidence="8 9" key="1">
    <citation type="submission" date="2016-10" db="EMBL/GenBank/DDBJ databases">
        <authorList>
            <person name="de Groot N.N."/>
        </authorList>
    </citation>
    <scope>NUCLEOTIDE SEQUENCE [LARGE SCALE GENOMIC DNA]</scope>
    <source>
        <strain evidence="8 9">LMG 27941</strain>
    </source>
</reference>
<name>A0A1H9E6N6_9PSED</name>
<evidence type="ECO:0000256" key="3">
    <source>
        <dbReference type="ARBA" id="ARBA00012865"/>
    </source>
</evidence>
<dbReference type="PRINTS" id="PR00118">
    <property type="entry name" value="BLACTAMASEA"/>
</dbReference>
<dbReference type="GO" id="GO:0008800">
    <property type="term" value="F:beta-lactamase activity"/>
    <property type="evidence" value="ECO:0007669"/>
    <property type="project" value="UniProtKB-UniRule"/>
</dbReference>
<organism evidence="8 9">
    <name type="scientific">Pseudomonas soli</name>
    <dbReference type="NCBI Taxonomy" id="1306993"/>
    <lineage>
        <taxon>Bacteria</taxon>
        <taxon>Pseudomonadati</taxon>
        <taxon>Pseudomonadota</taxon>
        <taxon>Gammaproteobacteria</taxon>
        <taxon>Pseudomonadales</taxon>
        <taxon>Pseudomonadaceae</taxon>
        <taxon>Pseudomonas</taxon>
    </lineage>
</organism>
<dbReference type="Gene3D" id="3.40.710.10">
    <property type="entry name" value="DD-peptidase/beta-lactamase superfamily"/>
    <property type="match status" value="1"/>
</dbReference>
<dbReference type="InterPro" id="IPR006311">
    <property type="entry name" value="TAT_signal"/>
</dbReference>
<dbReference type="InterPro" id="IPR000871">
    <property type="entry name" value="Beta-lactam_class-A"/>
</dbReference>
<keyword evidence="4 6" id="KW-0378">Hydrolase</keyword>
<evidence type="ECO:0000256" key="5">
    <source>
        <dbReference type="ARBA" id="ARBA00023251"/>
    </source>
</evidence>
<dbReference type="PROSITE" id="PS51318">
    <property type="entry name" value="TAT"/>
    <property type="match status" value="1"/>
</dbReference>
<dbReference type="InterPro" id="IPR012338">
    <property type="entry name" value="Beta-lactam/transpept-like"/>
</dbReference>
<dbReference type="SUPFAM" id="SSF56601">
    <property type="entry name" value="beta-lactamase/transpeptidase-like"/>
    <property type="match status" value="1"/>
</dbReference>
<dbReference type="RefSeq" id="WP_094010475.1">
    <property type="nucleotide sequence ID" value="NZ_FOEQ01000002.1"/>
</dbReference>
<dbReference type="NCBIfam" id="NF033103">
    <property type="entry name" value="bla_class_A"/>
    <property type="match status" value="1"/>
</dbReference>
<evidence type="ECO:0000256" key="1">
    <source>
        <dbReference type="ARBA" id="ARBA00001526"/>
    </source>
</evidence>